<protein>
    <submittedName>
        <fullName evidence="2">Uncharacterized protein</fullName>
    </submittedName>
</protein>
<evidence type="ECO:0000313" key="2">
    <source>
        <dbReference type="EMBL" id="KMS70665.1"/>
    </source>
</evidence>
<dbReference type="EMBL" id="LFNT01000046">
    <property type="protein sequence ID" value="KMS70665.1"/>
    <property type="molecule type" value="Genomic_DNA"/>
</dbReference>
<accession>A0A0J8BYW3</accession>
<evidence type="ECO:0000313" key="3">
    <source>
        <dbReference type="Proteomes" id="UP000037432"/>
    </source>
</evidence>
<sequence>MGDVGMPEPPLSDRPPEPAGAVSAVGVGAELDCVGALAVRPSIWVPIGPPPGEDDVPPDDAAPDVGVDCGLGDDRPDTGEPPPE</sequence>
<evidence type="ECO:0000256" key="1">
    <source>
        <dbReference type="SAM" id="MobiDB-lite"/>
    </source>
</evidence>
<dbReference type="Proteomes" id="UP000037432">
    <property type="component" value="Unassembled WGS sequence"/>
</dbReference>
<comment type="caution">
    <text evidence="2">The sequence shown here is derived from an EMBL/GenBank/DDBJ whole genome shotgun (WGS) entry which is preliminary data.</text>
</comment>
<feature type="region of interest" description="Disordered" evidence="1">
    <location>
        <begin position="46"/>
        <end position="84"/>
    </location>
</feature>
<gene>
    <name evidence="2" type="ORF">ACM01_30800</name>
</gene>
<feature type="compositionally biased region" description="Acidic residues" evidence="1">
    <location>
        <begin position="52"/>
        <end position="62"/>
    </location>
</feature>
<dbReference type="AlphaFoldDB" id="A0A0J8BYW3"/>
<reference evidence="2 3" key="1">
    <citation type="submission" date="2015-06" db="EMBL/GenBank/DDBJ databases">
        <authorList>
            <person name="Ju K.-S."/>
            <person name="Doroghazi J.R."/>
            <person name="Metcalf W.W."/>
        </authorList>
    </citation>
    <scope>NUCLEOTIDE SEQUENCE [LARGE SCALE GENOMIC DNA]</scope>
    <source>
        <strain evidence="2 3">NRRL 3414</strain>
    </source>
</reference>
<feature type="region of interest" description="Disordered" evidence="1">
    <location>
        <begin position="1"/>
        <end position="22"/>
    </location>
</feature>
<name>A0A0J8BYW3_STRVR</name>
<proteinExistence type="predicted"/>
<organism evidence="2 3">
    <name type="scientific">Streptomyces viridochromogenes</name>
    <dbReference type="NCBI Taxonomy" id="1938"/>
    <lineage>
        <taxon>Bacteria</taxon>
        <taxon>Bacillati</taxon>
        <taxon>Actinomycetota</taxon>
        <taxon>Actinomycetes</taxon>
        <taxon>Kitasatosporales</taxon>
        <taxon>Streptomycetaceae</taxon>
        <taxon>Streptomyces</taxon>
    </lineage>
</organism>